<evidence type="ECO:0000313" key="1">
    <source>
        <dbReference type="EMBL" id="KFG26806.1"/>
    </source>
</evidence>
<dbReference type="PROSITE" id="PS51450">
    <property type="entry name" value="LRR"/>
    <property type="match status" value="1"/>
</dbReference>
<dbReference type="HOGENOM" id="CLU_1054078_0_0_1"/>
<dbReference type="InterPro" id="IPR001611">
    <property type="entry name" value="Leu-rich_rpt"/>
</dbReference>
<evidence type="ECO:0000313" key="2">
    <source>
        <dbReference type="Proteomes" id="UP000054524"/>
    </source>
</evidence>
<reference evidence="1 2" key="1">
    <citation type="journal article" date="2014" name="Genome Announc.">
        <title>Genome Sequence of the Microsporidian Species Nematocida sp1 Strain ERTm6 (ATCC PRA-372).</title>
        <authorList>
            <person name="Bakowski M.A."/>
            <person name="Priest M."/>
            <person name="Young S."/>
            <person name="Cuomo C.A."/>
            <person name="Troemel E.R."/>
        </authorList>
    </citation>
    <scope>NUCLEOTIDE SEQUENCE [LARGE SCALE GENOMIC DNA]</scope>
    <source>
        <strain evidence="1 2">ERTm6</strain>
    </source>
</reference>
<accession>A0A086J3T8</accession>
<organism evidence="1 2">
    <name type="scientific">Nematocida ausubeli (strain ATCC PRA-371 / ERTm2)</name>
    <name type="common">Nematode killer fungus</name>
    <dbReference type="NCBI Taxonomy" id="1913371"/>
    <lineage>
        <taxon>Eukaryota</taxon>
        <taxon>Fungi</taxon>
        <taxon>Fungi incertae sedis</taxon>
        <taxon>Microsporidia</taxon>
        <taxon>Nematocida</taxon>
    </lineage>
</organism>
<comment type="caution">
    <text evidence="1">The sequence shown here is derived from an EMBL/GenBank/DDBJ whole genome shotgun (WGS) entry which is preliminary data.</text>
</comment>
<proteinExistence type="predicted"/>
<sequence>MSQWSRRKTGRLPVRNLSLPIFFNGISEENQAAEIKDALNNTRHCVLTKTRTVNLSCLAIKNIPISSLLSIIKEEQLPLNEQVDYEAVFSESKVILNLEGNLLESLPLELFTATNIHAILLRSNKIQTIPSNIQNLAHLHTLTLSNNPIQYLPIEILSLPIMLFTICSRHFLSAEEIEKRNASVVFKEKTLNELCLKTIVIENMQNLSPAFKKSHFICYGCKSFTTCTNIIFKIISYKGHDIPFAMRICSLECKENCLNPQPQI</sequence>
<dbReference type="GeneID" id="77675935"/>
<name>A0A086J3T8_NEMA1</name>
<keyword evidence="2" id="KW-1185">Reference proteome</keyword>
<protein>
    <submittedName>
        <fullName evidence="1">Uncharacterized protein</fullName>
    </submittedName>
</protein>
<dbReference type="InterPro" id="IPR032675">
    <property type="entry name" value="LRR_dom_sf"/>
</dbReference>
<gene>
    <name evidence="1" type="ORF">NESG_00962</name>
</gene>
<dbReference type="EMBL" id="AKIJ01000002">
    <property type="protein sequence ID" value="KFG26806.1"/>
    <property type="molecule type" value="Genomic_DNA"/>
</dbReference>
<dbReference type="AlphaFoldDB" id="A0A086J3T8"/>
<dbReference type="Proteomes" id="UP000054524">
    <property type="component" value="Unassembled WGS sequence"/>
</dbReference>
<dbReference type="SUPFAM" id="SSF52075">
    <property type="entry name" value="Outer arm dynein light chain 1"/>
    <property type="match status" value="1"/>
</dbReference>
<dbReference type="Gene3D" id="3.80.10.10">
    <property type="entry name" value="Ribonuclease Inhibitor"/>
    <property type="match status" value="1"/>
</dbReference>
<dbReference type="RefSeq" id="XP_052905361.1">
    <property type="nucleotide sequence ID" value="XM_053048601.1"/>
</dbReference>